<evidence type="ECO:0000313" key="4">
    <source>
        <dbReference type="Proteomes" id="UP000245051"/>
    </source>
</evidence>
<dbReference type="KEGG" id="sspo:DDQ41_16135"/>
<proteinExistence type="predicted"/>
<dbReference type="EMBL" id="CP029254">
    <property type="protein sequence ID" value="AWK10175.1"/>
    <property type="molecule type" value="Genomic_DNA"/>
</dbReference>
<sequence length="67" mass="6836">MVGLGAISALYVPPGRRSRTGLRLIPAQDGRFGAFDVDLEESDARDGVAAQQPGDGDGGPGEPDALV</sequence>
<evidence type="ECO:0000313" key="3">
    <source>
        <dbReference type="EMBL" id="GBQ00857.1"/>
    </source>
</evidence>
<feature type="region of interest" description="Disordered" evidence="1">
    <location>
        <begin position="40"/>
        <end position="67"/>
    </location>
</feature>
<dbReference type="EMBL" id="BGZL01000005">
    <property type="protein sequence ID" value="GBQ00857.1"/>
    <property type="molecule type" value="Genomic_DNA"/>
</dbReference>
<evidence type="ECO:0000313" key="5">
    <source>
        <dbReference type="Proteomes" id="UP000265354"/>
    </source>
</evidence>
<protein>
    <submittedName>
        <fullName evidence="3">Uncharacterized protein</fullName>
    </submittedName>
</protein>
<name>A0A2S1Z1F0_9ACTN</name>
<keyword evidence="4" id="KW-1185">Reference proteome</keyword>
<dbReference type="Proteomes" id="UP000245051">
    <property type="component" value="Chromosome"/>
</dbReference>
<organism evidence="3 5">
    <name type="scientific">Streptomyces spongiicola</name>
    <dbReference type="NCBI Taxonomy" id="1690221"/>
    <lineage>
        <taxon>Bacteria</taxon>
        <taxon>Bacillati</taxon>
        <taxon>Actinomycetota</taxon>
        <taxon>Actinomycetes</taxon>
        <taxon>Kitasatosporales</taxon>
        <taxon>Streptomycetaceae</taxon>
        <taxon>Streptomyces</taxon>
    </lineage>
</organism>
<reference evidence="3 5" key="2">
    <citation type="submission" date="2018-07" db="EMBL/GenBank/DDBJ databases">
        <title>Whole Genome Shotgun Sequence of Streptomyces spongiicola strain 531S.</title>
        <authorList>
            <person name="Dohra H."/>
            <person name="Kodani S."/>
        </authorList>
    </citation>
    <scope>NUCLEOTIDE SEQUENCE [LARGE SCALE GENOMIC DNA]</scope>
    <source>
        <strain evidence="3 5">531S</strain>
    </source>
</reference>
<evidence type="ECO:0000313" key="2">
    <source>
        <dbReference type="EMBL" id="AWK10175.1"/>
    </source>
</evidence>
<reference evidence="2 4" key="1">
    <citation type="submission" date="2018-05" db="EMBL/GenBank/DDBJ databases">
        <title>Complete genome sequence of the Type Strain of Streptomyces spongiicola HNM0071, the producer of staurosporine.</title>
        <authorList>
            <person name="Zhou S."/>
            <person name="Huang X."/>
        </authorList>
    </citation>
    <scope>NUCLEOTIDE SEQUENCE [LARGE SCALE GENOMIC DNA]</scope>
    <source>
        <strain evidence="2 4">HNM0071</strain>
    </source>
</reference>
<gene>
    <name evidence="2" type="ORF">DDQ41_16135</name>
    <name evidence="3" type="ORF">SSP531S_22790</name>
</gene>
<dbReference type="AlphaFoldDB" id="A0A2S1Z1F0"/>
<dbReference type="Proteomes" id="UP000265354">
    <property type="component" value="Unassembled WGS sequence"/>
</dbReference>
<evidence type="ECO:0000256" key="1">
    <source>
        <dbReference type="SAM" id="MobiDB-lite"/>
    </source>
</evidence>
<accession>A0A2S1Z1F0</accession>